<dbReference type="EMBL" id="PQ015379">
    <property type="protein sequence ID" value="XDJ14975.1"/>
    <property type="molecule type" value="Genomic_DNA"/>
</dbReference>
<proteinExistence type="predicted"/>
<organism evidence="2">
    <name type="scientific">Pseudomonas phage HRDY3</name>
    <dbReference type="NCBI Taxonomy" id="3236930"/>
    <lineage>
        <taxon>Viruses</taxon>
    </lineage>
</organism>
<protein>
    <submittedName>
        <fullName evidence="2">Uncharacterized protein</fullName>
    </submittedName>
</protein>
<reference evidence="2" key="1">
    <citation type="submission" date="2024-07" db="EMBL/GenBank/DDBJ databases">
        <authorList>
            <person name="Bringhurst R.M."/>
            <person name="Homer T.E."/>
        </authorList>
    </citation>
    <scope>NUCLEOTIDE SEQUENCE</scope>
</reference>
<name>A0AB39CDP5_9VIRU</name>
<feature type="region of interest" description="Disordered" evidence="1">
    <location>
        <begin position="35"/>
        <end position="58"/>
    </location>
</feature>
<evidence type="ECO:0000313" key="2">
    <source>
        <dbReference type="EMBL" id="XDJ14975.1"/>
    </source>
</evidence>
<accession>A0AB39CDP5</accession>
<sequence length="58" mass="6402">MAKKLPNLIWPGKAKSVRFLPSPLLRSLGTRWVKLKPNGEPEKGQGLSGEESSCNNRV</sequence>
<evidence type="ECO:0000256" key="1">
    <source>
        <dbReference type="SAM" id="MobiDB-lite"/>
    </source>
</evidence>